<dbReference type="InterPro" id="IPR000150">
    <property type="entry name" value="Cof"/>
</dbReference>
<comment type="caution">
    <text evidence="1">The sequence shown here is derived from an EMBL/GenBank/DDBJ whole genome shotgun (WGS) entry which is preliminary data.</text>
</comment>
<dbReference type="EMBL" id="DPMF01000233">
    <property type="protein sequence ID" value="HCV81338.1"/>
    <property type="molecule type" value="Genomic_DNA"/>
</dbReference>
<dbReference type="InterPro" id="IPR006379">
    <property type="entry name" value="HAD-SF_hydro_IIB"/>
</dbReference>
<sequence>MKYKIVFSDIDGTLLNKERELSPLTIQTIKEVKKQVPVVLISARMPDAMYHLQEELDIRESPIIAYNGGLVLVNDQPISSVEIPMDMLKAIHQFNTENNLNVHLSLYYNNEWYVPQTDFWAQREENNTKVSPQIKSNAEVIEKWTTEHKAPHKIMAMGEPEKIDEISEFLSKNYNDELHFYRSNKNYLEIANKKISKFSAIEYLLAHHFNISKEDTIAFGDNYNDVEMIGGVGMGIAVANARQEVLDVSTAVTANAKEDGVAQSLQKLFSL</sequence>
<dbReference type="RefSeq" id="WP_272957280.1">
    <property type="nucleotide sequence ID" value="NZ_CAJXAW010000064.1"/>
</dbReference>
<accession>A0A3D5J0Z5</accession>
<keyword evidence="1" id="KW-0378">Hydrolase</keyword>
<dbReference type="InterPro" id="IPR036412">
    <property type="entry name" value="HAD-like_sf"/>
</dbReference>
<dbReference type="Gene3D" id="3.40.50.1000">
    <property type="entry name" value="HAD superfamily/HAD-like"/>
    <property type="match status" value="1"/>
</dbReference>
<dbReference type="AlphaFoldDB" id="A0A3D5J0Z5"/>
<dbReference type="Proteomes" id="UP000264330">
    <property type="component" value="Unassembled WGS sequence"/>
</dbReference>
<dbReference type="GO" id="GO:0000287">
    <property type="term" value="F:magnesium ion binding"/>
    <property type="evidence" value="ECO:0007669"/>
    <property type="project" value="TreeGrafter"/>
</dbReference>
<dbReference type="GO" id="GO:0016791">
    <property type="term" value="F:phosphatase activity"/>
    <property type="evidence" value="ECO:0007669"/>
    <property type="project" value="TreeGrafter"/>
</dbReference>
<dbReference type="NCBIfam" id="TIGR00099">
    <property type="entry name" value="Cof-subfamily"/>
    <property type="match status" value="1"/>
</dbReference>
<evidence type="ECO:0000313" key="2">
    <source>
        <dbReference type="Proteomes" id="UP000264330"/>
    </source>
</evidence>
<dbReference type="InterPro" id="IPR023214">
    <property type="entry name" value="HAD_sf"/>
</dbReference>
<protein>
    <submittedName>
        <fullName evidence="1">Cof-type HAD-IIB family hydrolase</fullName>
    </submittedName>
</protein>
<dbReference type="CDD" id="cd07516">
    <property type="entry name" value="HAD_Pase"/>
    <property type="match status" value="1"/>
</dbReference>
<dbReference type="SFLD" id="SFLDG01140">
    <property type="entry name" value="C2.B:_Phosphomannomutase_and_P"/>
    <property type="match status" value="1"/>
</dbReference>
<dbReference type="PROSITE" id="PS01228">
    <property type="entry name" value="COF_1"/>
    <property type="match status" value="1"/>
</dbReference>
<dbReference type="GO" id="GO:0005829">
    <property type="term" value="C:cytosol"/>
    <property type="evidence" value="ECO:0007669"/>
    <property type="project" value="TreeGrafter"/>
</dbReference>
<reference evidence="1 2" key="1">
    <citation type="journal article" date="2018" name="Nat. Biotechnol.">
        <title>A standardized bacterial taxonomy based on genome phylogeny substantially revises the tree of life.</title>
        <authorList>
            <person name="Parks D.H."/>
            <person name="Chuvochina M."/>
            <person name="Waite D.W."/>
            <person name="Rinke C."/>
            <person name="Skarshewski A."/>
            <person name="Chaumeil P.A."/>
            <person name="Hugenholtz P."/>
        </authorList>
    </citation>
    <scope>NUCLEOTIDE SEQUENCE [LARGE SCALE GENOMIC DNA]</scope>
    <source>
        <strain evidence="1">UBA9359</strain>
    </source>
</reference>
<gene>
    <name evidence="1" type="ORF">DGQ38_09845</name>
</gene>
<dbReference type="SUPFAM" id="SSF56784">
    <property type="entry name" value="HAD-like"/>
    <property type="match status" value="1"/>
</dbReference>
<dbReference type="Pfam" id="PF08282">
    <property type="entry name" value="Hydrolase_3"/>
    <property type="match status" value="1"/>
</dbReference>
<evidence type="ECO:0000313" key="1">
    <source>
        <dbReference type="EMBL" id="HCV81338.1"/>
    </source>
</evidence>
<proteinExistence type="predicted"/>
<name>A0A3D5J0Z5_9FLAO</name>
<organism evidence="1 2">
    <name type="scientific">Zunongwangia profunda</name>
    <dbReference type="NCBI Taxonomy" id="398743"/>
    <lineage>
        <taxon>Bacteria</taxon>
        <taxon>Pseudomonadati</taxon>
        <taxon>Bacteroidota</taxon>
        <taxon>Flavobacteriia</taxon>
        <taxon>Flavobacteriales</taxon>
        <taxon>Flavobacteriaceae</taxon>
        <taxon>Zunongwangia</taxon>
    </lineage>
</organism>
<dbReference type="Gene3D" id="3.30.1240.10">
    <property type="match status" value="1"/>
</dbReference>
<dbReference type="PANTHER" id="PTHR10000:SF8">
    <property type="entry name" value="HAD SUPERFAMILY HYDROLASE-LIKE, TYPE 3"/>
    <property type="match status" value="1"/>
</dbReference>
<dbReference type="SFLD" id="SFLDS00003">
    <property type="entry name" value="Haloacid_Dehalogenase"/>
    <property type="match status" value="1"/>
</dbReference>
<dbReference type="PANTHER" id="PTHR10000">
    <property type="entry name" value="PHOSPHOSERINE PHOSPHATASE"/>
    <property type="match status" value="1"/>
</dbReference>
<dbReference type="NCBIfam" id="TIGR01484">
    <property type="entry name" value="HAD-SF-IIB"/>
    <property type="match status" value="1"/>
</dbReference>